<sequence length="35" mass="3778">MDAYSSAAHQVRVLVAEGRLAQAPGIARSIRVVER</sequence>
<protein>
    <submittedName>
        <fullName evidence="1">Uncharacterized protein</fullName>
    </submittedName>
</protein>
<gene>
    <name evidence="1" type="ORF">Drose_04415</name>
</gene>
<accession>A0ABY5Z7A4</accession>
<dbReference type="EMBL" id="CP073721">
    <property type="protein sequence ID" value="UWZ37534.1"/>
    <property type="molecule type" value="Genomic_DNA"/>
</dbReference>
<reference evidence="1" key="1">
    <citation type="submission" date="2021-04" db="EMBL/GenBank/DDBJ databases">
        <title>Biosynthetic gene clusters of Dactylosporangioum roseum.</title>
        <authorList>
            <person name="Hartkoorn R.C."/>
            <person name="Beaudoing E."/>
            <person name="Hot D."/>
            <person name="Moureu S."/>
        </authorList>
    </citation>
    <scope>NUCLEOTIDE SEQUENCE</scope>
    <source>
        <strain evidence="1">NRRL B-16295</strain>
    </source>
</reference>
<keyword evidence="2" id="KW-1185">Reference proteome</keyword>
<organism evidence="1 2">
    <name type="scientific">Dactylosporangium roseum</name>
    <dbReference type="NCBI Taxonomy" id="47989"/>
    <lineage>
        <taxon>Bacteria</taxon>
        <taxon>Bacillati</taxon>
        <taxon>Actinomycetota</taxon>
        <taxon>Actinomycetes</taxon>
        <taxon>Micromonosporales</taxon>
        <taxon>Micromonosporaceae</taxon>
        <taxon>Dactylosporangium</taxon>
    </lineage>
</organism>
<evidence type="ECO:0000313" key="2">
    <source>
        <dbReference type="Proteomes" id="UP001058271"/>
    </source>
</evidence>
<proteinExistence type="predicted"/>
<name>A0ABY5Z7A4_9ACTN</name>
<dbReference type="Proteomes" id="UP001058271">
    <property type="component" value="Chromosome"/>
</dbReference>
<evidence type="ECO:0000313" key="1">
    <source>
        <dbReference type="EMBL" id="UWZ37534.1"/>
    </source>
</evidence>